<accession>A0A7S2AH94</accession>
<evidence type="ECO:0000313" key="2">
    <source>
        <dbReference type="EMBL" id="CAD9367863.1"/>
    </source>
</evidence>
<name>A0A7S2AH94_9DINO</name>
<proteinExistence type="predicted"/>
<feature type="signal peptide" evidence="1">
    <location>
        <begin position="1"/>
        <end position="28"/>
    </location>
</feature>
<dbReference type="AlphaFoldDB" id="A0A7S2AH94"/>
<dbReference type="EMBL" id="HBGQ01007125">
    <property type="protein sequence ID" value="CAD9367863.1"/>
    <property type="molecule type" value="Transcribed_RNA"/>
</dbReference>
<keyword evidence="1" id="KW-0732">Signal</keyword>
<sequence>MALAGRRSASSRGARAGTLLALVATAATLMTRSPSANVAAPGALPPKFALRVCEKCVNRKAGEGYNPLPVLRRTASAAAAAGWPAPEVQSGGCVGACEYGPNVRLVKGDYAIPVAVDGMTEEEADYKVFLSIASESMAERAFGLSSRAIAEAAEKGEASQEETAAAL</sequence>
<evidence type="ECO:0000256" key="1">
    <source>
        <dbReference type="SAM" id="SignalP"/>
    </source>
</evidence>
<protein>
    <submittedName>
        <fullName evidence="2">Uncharacterized protein</fullName>
    </submittedName>
</protein>
<reference evidence="2" key="1">
    <citation type="submission" date="2021-01" db="EMBL/GenBank/DDBJ databases">
        <authorList>
            <person name="Corre E."/>
            <person name="Pelletier E."/>
            <person name="Niang G."/>
            <person name="Scheremetjew M."/>
            <person name="Finn R."/>
            <person name="Kale V."/>
            <person name="Holt S."/>
            <person name="Cochrane G."/>
            <person name="Meng A."/>
            <person name="Brown T."/>
            <person name="Cohen L."/>
        </authorList>
    </citation>
    <scope>NUCLEOTIDE SEQUENCE</scope>
    <source>
        <strain evidence="2">CCMP2222</strain>
    </source>
</reference>
<feature type="chain" id="PRO_5031175998" evidence="1">
    <location>
        <begin position="29"/>
        <end position="167"/>
    </location>
</feature>
<organism evidence="2">
    <name type="scientific">Alexandrium andersonii</name>
    <dbReference type="NCBI Taxonomy" id="327968"/>
    <lineage>
        <taxon>Eukaryota</taxon>
        <taxon>Sar</taxon>
        <taxon>Alveolata</taxon>
        <taxon>Dinophyceae</taxon>
        <taxon>Gonyaulacales</taxon>
        <taxon>Pyrocystaceae</taxon>
        <taxon>Alexandrium</taxon>
    </lineage>
</organism>
<gene>
    <name evidence="2" type="ORF">AAND1436_LOCUS3568</name>
</gene>